<accession>A0A243QFW0</accession>
<reference evidence="1 2" key="1">
    <citation type="submission" date="2017-05" db="EMBL/GenBank/DDBJ databases">
        <title>Biotechnological potential of actinobacteria isolated from South African environments.</title>
        <authorList>
            <person name="Le Roes-Hill M."/>
            <person name="Prins A."/>
            <person name="Durrell K.A."/>
        </authorList>
    </citation>
    <scope>NUCLEOTIDE SEQUENCE [LARGE SCALE GENOMIC DNA]</scope>
    <source>
        <strain evidence="1">M26</strain>
    </source>
</reference>
<name>A0A243QFW0_9ACTN</name>
<proteinExistence type="predicted"/>
<organism evidence="1 2">
    <name type="scientific">Streptosporangium minutum</name>
    <dbReference type="NCBI Taxonomy" id="569862"/>
    <lineage>
        <taxon>Bacteria</taxon>
        <taxon>Bacillati</taxon>
        <taxon>Actinomycetota</taxon>
        <taxon>Actinomycetes</taxon>
        <taxon>Streptosporangiales</taxon>
        <taxon>Streptosporangiaceae</taxon>
        <taxon>Streptosporangium</taxon>
    </lineage>
</organism>
<keyword evidence="2" id="KW-1185">Reference proteome</keyword>
<evidence type="ECO:0000313" key="1">
    <source>
        <dbReference type="EMBL" id="OUC80476.1"/>
    </source>
</evidence>
<dbReference type="Proteomes" id="UP000194761">
    <property type="component" value="Unassembled WGS sequence"/>
</dbReference>
<dbReference type="AlphaFoldDB" id="A0A243QFW0"/>
<evidence type="ECO:0000313" key="2">
    <source>
        <dbReference type="Proteomes" id="UP000194761"/>
    </source>
</evidence>
<gene>
    <name evidence="1" type="ORF">CA984_42535</name>
</gene>
<comment type="caution">
    <text evidence="1">The sequence shown here is derived from an EMBL/GenBank/DDBJ whole genome shotgun (WGS) entry which is preliminary data.</text>
</comment>
<dbReference type="EMBL" id="NGFP01000402">
    <property type="protein sequence ID" value="OUC80476.1"/>
    <property type="molecule type" value="Genomic_DNA"/>
</dbReference>
<protein>
    <submittedName>
        <fullName evidence="1">Uncharacterized protein</fullName>
    </submittedName>
</protein>
<sequence>MVASAAAAAARNAARGSSGAGAAFLSSPVAGGWEAEAWMDVASSSGRMALKATVCSPGDSASSGETPPGDC</sequence>